<proteinExistence type="predicted"/>
<sequence>KAGVLQQVLELSLAGPGNWAFNLCFTLPVHTVTYAVAATCLKTELNLQSKAIGAVGKTLATLDVMLNIVGVAVPLWRVAIFRGLEGTDGE</sequence>
<dbReference type="Proteomes" id="UP001165082">
    <property type="component" value="Unassembled WGS sequence"/>
</dbReference>
<evidence type="ECO:0000313" key="1">
    <source>
        <dbReference type="EMBL" id="GMI05754.1"/>
    </source>
</evidence>
<dbReference type="AlphaFoldDB" id="A0A9W7F729"/>
<keyword evidence="2" id="KW-1185">Reference proteome</keyword>
<protein>
    <submittedName>
        <fullName evidence="1">Uncharacterized protein</fullName>
    </submittedName>
</protein>
<feature type="non-terminal residue" evidence="1">
    <location>
        <position position="90"/>
    </location>
</feature>
<comment type="caution">
    <text evidence="1">The sequence shown here is derived from an EMBL/GenBank/DDBJ whole genome shotgun (WGS) entry which is preliminary data.</text>
</comment>
<feature type="non-terminal residue" evidence="1">
    <location>
        <position position="1"/>
    </location>
</feature>
<organism evidence="1 2">
    <name type="scientific">Triparma retinervis</name>
    <dbReference type="NCBI Taxonomy" id="2557542"/>
    <lineage>
        <taxon>Eukaryota</taxon>
        <taxon>Sar</taxon>
        <taxon>Stramenopiles</taxon>
        <taxon>Ochrophyta</taxon>
        <taxon>Bolidophyceae</taxon>
        <taxon>Parmales</taxon>
        <taxon>Triparmaceae</taxon>
        <taxon>Triparma</taxon>
    </lineage>
</organism>
<name>A0A9W7F729_9STRA</name>
<accession>A0A9W7F729</accession>
<reference evidence="1" key="1">
    <citation type="submission" date="2022-07" db="EMBL/GenBank/DDBJ databases">
        <title>Genome analysis of Parmales, a sister group of diatoms, reveals the evolutionary specialization of diatoms from phago-mixotrophs to photoautotrophs.</title>
        <authorList>
            <person name="Ban H."/>
            <person name="Sato S."/>
            <person name="Yoshikawa S."/>
            <person name="Kazumasa Y."/>
            <person name="Nakamura Y."/>
            <person name="Ichinomiya M."/>
            <person name="Saitoh K."/>
            <person name="Sato N."/>
            <person name="Blanc-Mathieu R."/>
            <person name="Endo H."/>
            <person name="Kuwata A."/>
            <person name="Ogata H."/>
        </authorList>
    </citation>
    <scope>NUCLEOTIDE SEQUENCE</scope>
</reference>
<gene>
    <name evidence="1" type="ORF">TrRE_jg7383</name>
</gene>
<evidence type="ECO:0000313" key="2">
    <source>
        <dbReference type="Proteomes" id="UP001165082"/>
    </source>
</evidence>
<dbReference type="EMBL" id="BRXZ01000125">
    <property type="protein sequence ID" value="GMI05754.1"/>
    <property type="molecule type" value="Genomic_DNA"/>
</dbReference>